<dbReference type="EMBL" id="LR743504">
    <property type="protein sequence ID" value="CAA2106571.1"/>
    <property type="molecule type" value="Genomic_DNA"/>
</dbReference>
<dbReference type="GO" id="GO:0005737">
    <property type="term" value="C:cytoplasm"/>
    <property type="evidence" value="ECO:0007669"/>
    <property type="project" value="TreeGrafter"/>
</dbReference>
<reference evidence="3" key="1">
    <citation type="submission" date="2019-12" db="EMBL/GenBank/DDBJ databases">
        <authorList>
            <person name="Cremers G."/>
        </authorList>
    </citation>
    <scope>NUCLEOTIDE SEQUENCE</scope>
    <source>
        <strain evidence="3">Mbul1</strain>
    </source>
</reference>
<dbReference type="GO" id="GO:0016791">
    <property type="term" value="F:phosphatase activity"/>
    <property type="evidence" value="ECO:0007669"/>
    <property type="project" value="TreeGrafter"/>
</dbReference>
<dbReference type="SMART" id="SM00855">
    <property type="entry name" value="PGAM"/>
    <property type="match status" value="1"/>
</dbReference>
<accession>A0A679J9X0</accession>
<dbReference type="SUPFAM" id="SSF53254">
    <property type="entry name" value="Phosphoglycerate mutase-like"/>
    <property type="match status" value="1"/>
</dbReference>
<dbReference type="CDD" id="cd07067">
    <property type="entry name" value="HP_PGM_like"/>
    <property type="match status" value="1"/>
</dbReference>
<feature type="binding site" evidence="2">
    <location>
        <position position="62"/>
    </location>
    <ligand>
        <name>substrate</name>
    </ligand>
</feature>
<dbReference type="InterPro" id="IPR013078">
    <property type="entry name" value="His_Pase_superF_clade-1"/>
</dbReference>
<evidence type="ECO:0000256" key="1">
    <source>
        <dbReference type="PIRSR" id="PIRSR613078-1"/>
    </source>
</evidence>
<dbReference type="Gene3D" id="3.40.50.1240">
    <property type="entry name" value="Phosphoglycerate mutase-like"/>
    <property type="match status" value="1"/>
</dbReference>
<gene>
    <name evidence="3" type="primary">gpgP</name>
    <name evidence="3" type="ORF">MBUL_03739</name>
</gene>
<organism evidence="3">
    <name type="scientific">Methylobacterium bullatum</name>
    <dbReference type="NCBI Taxonomy" id="570505"/>
    <lineage>
        <taxon>Bacteria</taxon>
        <taxon>Pseudomonadati</taxon>
        <taxon>Pseudomonadota</taxon>
        <taxon>Alphaproteobacteria</taxon>
        <taxon>Hyphomicrobiales</taxon>
        <taxon>Methylobacteriaceae</taxon>
        <taxon>Methylobacterium</taxon>
    </lineage>
</organism>
<proteinExistence type="predicted"/>
<feature type="active site" description="Tele-phosphohistidine intermediate" evidence="1">
    <location>
        <position position="8"/>
    </location>
</feature>
<dbReference type="AlphaFoldDB" id="A0A679J9X0"/>
<feature type="active site" description="Proton donor/acceptor" evidence="1">
    <location>
        <position position="89"/>
    </location>
</feature>
<name>A0A679J9X0_9HYPH</name>
<sequence>MTVYFIRHGQTDWNAEGRLQGQRDVPLNATGLGQAESVAERLKAVAGASLADAVFVASPLTRTRQTMEVLRARLDLAPQAYAVDTRLMEINFGTWEGSTWAEIRRRDSRGALARDRDRWGYRPPGEHGESYAMLVDRVRPAIEELRRPAVIVAHGGVARAILVILGYASIREAPRMGIRQGSVLVLDQSRWRWA</sequence>
<dbReference type="EC" id="3.1.3.-" evidence="3"/>
<dbReference type="InterPro" id="IPR029033">
    <property type="entry name" value="His_PPase_superfam"/>
</dbReference>
<evidence type="ECO:0000256" key="2">
    <source>
        <dbReference type="PIRSR" id="PIRSR613078-2"/>
    </source>
</evidence>
<dbReference type="Pfam" id="PF00300">
    <property type="entry name" value="His_Phos_1"/>
    <property type="match status" value="1"/>
</dbReference>
<dbReference type="InterPro" id="IPR050275">
    <property type="entry name" value="PGM_Phosphatase"/>
</dbReference>
<dbReference type="PANTHER" id="PTHR48100:SF59">
    <property type="entry name" value="ADENOSYLCOBALAMIN_ALPHA-RIBAZOLE PHOSPHATASE"/>
    <property type="match status" value="1"/>
</dbReference>
<dbReference type="PANTHER" id="PTHR48100">
    <property type="entry name" value="BROAD-SPECIFICITY PHOSPHATASE YOR283W-RELATED"/>
    <property type="match status" value="1"/>
</dbReference>
<keyword evidence="3" id="KW-0378">Hydrolase</keyword>
<protein>
    <submittedName>
        <fullName evidence="3">Glucosyl-3-phosphoglycerate phosphatase</fullName>
        <ecNumber evidence="3">3.1.3.-</ecNumber>
    </submittedName>
</protein>
<feature type="binding site" evidence="2">
    <location>
        <begin position="7"/>
        <end position="14"/>
    </location>
    <ligand>
        <name>substrate</name>
    </ligand>
</feature>
<dbReference type="PIRSF" id="PIRSF000709">
    <property type="entry name" value="6PFK_2-Ptase"/>
    <property type="match status" value="1"/>
</dbReference>
<evidence type="ECO:0000313" key="3">
    <source>
        <dbReference type="EMBL" id="CAA2106571.1"/>
    </source>
</evidence>